<dbReference type="PROSITE" id="PS51720">
    <property type="entry name" value="G_AIG1"/>
    <property type="match status" value="1"/>
</dbReference>
<dbReference type="PANTHER" id="PTHR10903:SF146">
    <property type="entry name" value="AIG1-LIKE PROTEIN_ 48352-49494-RELATED"/>
    <property type="match status" value="1"/>
</dbReference>
<evidence type="ECO:0000313" key="6">
    <source>
        <dbReference type="Proteomes" id="UP000694864"/>
    </source>
</evidence>
<comment type="similarity">
    <text evidence="1">Belongs to the TRAFAC class TrmE-Era-EngA-EngB-Septin-like GTPase superfamily. AIG1/Toc34/Toc159-like paraseptin GTPase family. IAN subfamily.</text>
</comment>
<dbReference type="PANTHER" id="PTHR10903">
    <property type="entry name" value="GTPASE, IMAP FAMILY MEMBER-RELATED"/>
    <property type="match status" value="1"/>
</dbReference>
<feature type="domain" description="AIG1-type G" evidence="5">
    <location>
        <begin position="15"/>
        <end position="223"/>
    </location>
</feature>
<evidence type="ECO:0000256" key="4">
    <source>
        <dbReference type="SAM" id="Coils"/>
    </source>
</evidence>
<reference evidence="7" key="2">
    <citation type="submission" date="2025-08" db="UniProtKB">
        <authorList>
            <consortium name="RefSeq"/>
        </authorList>
    </citation>
    <scope>IDENTIFICATION</scope>
    <source>
        <tissue evidence="7">Leaf</tissue>
    </source>
</reference>
<protein>
    <submittedName>
        <fullName evidence="7">Immune-associated nucleotide-binding protein 8-like</fullName>
    </submittedName>
</protein>
<evidence type="ECO:0000256" key="1">
    <source>
        <dbReference type="ARBA" id="ARBA00008535"/>
    </source>
</evidence>
<sequence>MDVSEQPSASEAVKKAVKNIVLVGRTGNGKSATGNSLIGNEVFLSESNAAGVTTTCQTSRAVTPDGLVINVIDTPGLFDLSVSAEFISKEIIKCLTLAEGGLHVVVLVLSVKNRITQEEENTLSTLQVLFGSEIVKYLIVLFTGGDELEANNQTFDGYFLQGCPDFLTTVLRESRGRKVLFDNKTTDEGKKAEQVKQFHAHVAAIEELNDGKPFTHEMHLRIKEEAERLKEQKREVEARNLGEAELADMKKELQESYESRMSQMQKMMENTLKETSAAQENMLRVLEKAQSDNESIRNEHDLGERRRMMIQLGFIVPAVIGTGLGLQCSIL</sequence>
<reference evidence="6" key="1">
    <citation type="journal article" date="2014" name="Nat. Commun.">
        <title>The emerging biofuel crop Camelina sativa retains a highly undifferentiated hexaploid genome structure.</title>
        <authorList>
            <person name="Kagale S."/>
            <person name="Koh C."/>
            <person name="Nixon J."/>
            <person name="Bollina V."/>
            <person name="Clarke W.E."/>
            <person name="Tuteja R."/>
            <person name="Spillane C."/>
            <person name="Robinson S.J."/>
            <person name="Links M.G."/>
            <person name="Clarke C."/>
            <person name="Higgins E.E."/>
            <person name="Huebert T."/>
            <person name="Sharpe A.G."/>
            <person name="Parkin I.A."/>
        </authorList>
    </citation>
    <scope>NUCLEOTIDE SEQUENCE [LARGE SCALE GENOMIC DNA]</scope>
    <source>
        <strain evidence="6">cv. DH55</strain>
    </source>
</reference>
<name>A0ABM0YEY7_CAMSA</name>
<keyword evidence="2" id="KW-0547">Nucleotide-binding</keyword>
<evidence type="ECO:0000256" key="3">
    <source>
        <dbReference type="ARBA" id="ARBA00023134"/>
    </source>
</evidence>
<dbReference type="GeneID" id="104777388"/>
<gene>
    <name evidence="7" type="primary">LOC104777388</name>
</gene>
<keyword evidence="6" id="KW-1185">Reference proteome</keyword>
<dbReference type="RefSeq" id="XP_010499926.1">
    <property type="nucleotide sequence ID" value="XM_010501624.1"/>
</dbReference>
<evidence type="ECO:0000313" key="7">
    <source>
        <dbReference type="RefSeq" id="XP_010499926.1"/>
    </source>
</evidence>
<dbReference type="SUPFAM" id="SSF52540">
    <property type="entry name" value="P-loop containing nucleoside triphosphate hydrolases"/>
    <property type="match status" value="1"/>
</dbReference>
<dbReference type="InterPro" id="IPR006703">
    <property type="entry name" value="G_AIG1"/>
</dbReference>
<evidence type="ECO:0000259" key="5">
    <source>
        <dbReference type="PROSITE" id="PS51720"/>
    </source>
</evidence>
<dbReference type="Gene3D" id="3.40.50.300">
    <property type="entry name" value="P-loop containing nucleotide triphosphate hydrolases"/>
    <property type="match status" value="1"/>
</dbReference>
<accession>A0ABM0YEY7</accession>
<dbReference type="CDD" id="cd01852">
    <property type="entry name" value="AIG1"/>
    <property type="match status" value="1"/>
</dbReference>
<dbReference type="Proteomes" id="UP000694864">
    <property type="component" value="Chromosome 3"/>
</dbReference>
<proteinExistence type="inferred from homology"/>
<feature type="coiled-coil region" evidence="4">
    <location>
        <begin position="219"/>
        <end position="306"/>
    </location>
</feature>
<organism evidence="6 7">
    <name type="scientific">Camelina sativa</name>
    <name type="common">False flax</name>
    <name type="synonym">Myagrum sativum</name>
    <dbReference type="NCBI Taxonomy" id="90675"/>
    <lineage>
        <taxon>Eukaryota</taxon>
        <taxon>Viridiplantae</taxon>
        <taxon>Streptophyta</taxon>
        <taxon>Embryophyta</taxon>
        <taxon>Tracheophyta</taxon>
        <taxon>Spermatophyta</taxon>
        <taxon>Magnoliopsida</taxon>
        <taxon>eudicotyledons</taxon>
        <taxon>Gunneridae</taxon>
        <taxon>Pentapetalae</taxon>
        <taxon>rosids</taxon>
        <taxon>malvids</taxon>
        <taxon>Brassicales</taxon>
        <taxon>Brassicaceae</taxon>
        <taxon>Camelineae</taxon>
        <taxon>Camelina</taxon>
    </lineage>
</organism>
<dbReference type="InterPro" id="IPR045058">
    <property type="entry name" value="GIMA/IAN/Toc"/>
</dbReference>
<evidence type="ECO:0000256" key="2">
    <source>
        <dbReference type="ARBA" id="ARBA00022741"/>
    </source>
</evidence>
<dbReference type="InterPro" id="IPR027417">
    <property type="entry name" value="P-loop_NTPase"/>
</dbReference>
<keyword evidence="3" id="KW-0342">GTP-binding</keyword>
<keyword evidence="4" id="KW-0175">Coiled coil</keyword>
<dbReference type="Pfam" id="PF04548">
    <property type="entry name" value="AIG1"/>
    <property type="match status" value="1"/>
</dbReference>